<dbReference type="EMBL" id="CAJNDS010002068">
    <property type="protein sequence ID" value="CAE7302169.1"/>
    <property type="molecule type" value="Genomic_DNA"/>
</dbReference>
<dbReference type="InterPro" id="IPR036163">
    <property type="entry name" value="HMA_dom_sf"/>
</dbReference>
<dbReference type="InterPro" id="IPR006121">
    <property type="entry name" value="HMA_dom"/>
</dbReference>
<comment type="caution">
    <text evidence="3">The sequence shown here is derived from an EMBL/GenBank/DDBJ whole genome shotgun (WGS) entry which is preliminary data.</text>
</comment>
<dbReference type="Proteomes" id="UP000604046">
    <property type="component" value="Unassembled WGS sequence"/>
</dbReference>
<dbReference type="SUPFAM" id="SSF55008">
    <property type="entry name" value="HMA, heavy metal-associated domain"/>
    <property type="match status" value="1"/>
</dbReference>
<dbReference type="Gene3D" id="3.30.70.100">
    <property type="match status" value="1"/>
</dbReference>
<dbReference type="AlphaFoldDB" id="A0A812NAV5"/>
<dbReference type="GO" id="GO:0046872">
    <property type="term" value="F:metal ion binding"/>
    <property type="evidence" value="ECO:0007669"/>
    <property type="project" value="UniProtKB-KW"/>
</dbReference>
<name>A0A812NAV5_9DINO</name>
<keyword evidence="1" id="KW-0479">Metal-binding</keyword>
<gene>
    <name evidence="3" type="ORF">SNAT2548_LOCUS15892</name>
</gene>
<dbReference type="OrthoDB" id="689350at2759"/>
<proteinExistence type="predicted"/>
<dbReference type="InterPro" id="IPR017969">
    <property type="entry name" value="Heavy-metal-associated_CS"/>
</dbReference>
<accession>A0A812NAV5</accession>
<evidence type="ECO:0000259" key="2">
    <source>
        <dbReference type="PROSITE" id="PS50846"/>
    </source>
</evidence>
<dbReference type="PROSITE" id="PS50846">
    <property type="entry name" value="HMA_2"/>
    <property type="match status" value="1"/>
</dbReference>
<dbReference type="CDD" id="cd00371">
    <property type="entry name" value="HMA"/>
    <property type="match status" value="1"/>
</dbReference>
<feature type="domain" description="HMA" evidence="2">
    <location>
        <begin position="348"/>
        <end position="421"/>
    </location>
</feature>
<evidence type="ECO:0000256" key="1">
    <source>
        <dbReference type="ARBA" id="ARBA00022723"/>
    </source>
</evidence>
<evidence type="ECO:0000313" key="4">
    <source>
        <dbReference type="Proteomes" id="UP000604046"/>
    </source>
</evidence>
<protein>
    <recommendedName>
        <fullName evidence="2">HMA domain-containing protein</fullName>
    </recommendedName>
</protein>
<organism evidence="3 4">
    <name type="scientific">Symbiodinium natans</name>
    <dbReference type="NCBI Taxonomy" id="878477"/>
    <lineage>
        <taxon>Eukaryota</taxon>
        <taxon>Sar</taxon>
        <taxon>Alveolata</taxon>
        <taxon>Dinophyceae</taxon>
        <taxon>Suessiales</taxon>
        <taxon>Symbiodiniaceae</taxon>
        <taxon>Symbiodinium</taxon>
    </lineage>
</organism>
<reference evidence="3" key="1">
    <citation type="submission" date="2021-02" db="EMBL/GenBank/DDBJ databases">
        <authorList>
            <person name="Dougan E. K."/>
            <person name="Rhodes N."/>
            <person name="Thang M."/>
            <person name="Chan C."/>
        </authorList>
    </citation>
    <scope>NUCLEOTIDE SEQUENCE</scope>
</reference>
<dbReference type="PROSITE" id="PS01047">
    <property type="entry name" value="HMA_1"/>
    <property type="match status" value="1"/>
</dbReference>
<keyword evidence="4" id="KW-1185">Reference proteome</keyword>
<sequence length="430" mass="46874">MAQPIRLLGEDADGMDEFLKEKAKNFPEQLEQILKSSDLDDGNIIFKGHDAMVQGHTIAPRIANALEDGQHEIEKEGKEKLQALVKRQMMELNDAKDGLNATLKTKWERSLDLLEEYKDTQLAEEAKLKAAQDELDSLYSLVFRLVDLICKAEDGVYPVMRERPTFSWRGKAGKTTEIRGGFTNRGVSQRAGSRAESTLSYYLLWSPGLFPKAVLSFASLLALQLLGGHLSEMSGLRRPGSLPLARRIWDMLLLPLLSSACCGIQLIINVLVGASGCAGFNKVFGPLRPYFLGALLSSLCISILQGHASFRILALQCLLAFLPEVVHLWNLRGARTRASVAPALGNLATVELSVPGMGCVACINKVNSSLREVDGVTSSEAWLEKEGGRALVHCAAASETKVRELASKLALAVEGAGFEPCMVVEVQVRS</sequence>
<evidence type="ECO:0000313" key="3">
    <source>
        <dbReference type="EMBL" id="CAE7302169.1"/>
    </source>
</evidence>
<dbReference type="Pfam" id="PF00403">
    <property type="entry name" value="HMA"/>
    <property type="match status" value="1"/>
</dbReference>